<keyword evidence="2" id="KW-0732">Signal</keyword>
<reference evidence="3" key="1">
    <citation type="submission" date="2020-10" db="EMBL/GenBank/DDBJ databases">
        <title>Chromosome-scale genome assembly of the Allis shad, Alosa alosa.</title>
        <authorList>
            <person name="Margot Z."/>
            <person name="Christophe K."/>
            <person name="Cabau C."/>
            <person name="Louis A."/>
            <person name="Berthelot C."/>
            <person name="Parey E."/>
            <person name="Roest Crollius H."/>
            <person name="Montfort J."/>
            <person name="Robinson-Rechavi M."/>
            <person name="Bucao C."/>
            <person name="Bouchez O."/>
            <person name="Gislard M."/>
            <person name="Lluch J."/>
            <person name="Milhes M."/>
            <person name="Lampietro C."/>
            <person name="Lopez Roques C."/>
            <person name="Donnadieu C."/>
            <person name="Braasch I."/>
            <person name="Desvignes T."/>
            <person name="Postlethwait J."/>
            <person name="Bobe J."/>
            <person name="Guiguen Y."/>
        </authorList>
    </citation>
    <scope>NUCLEOTIDE SEQUENCE</scope>
    <source>
        <strain evidence="3">M-15738</strain>
        <tissue evidence="3">Blood</tissue>
    </source>
</reference>
<feature type="region of interest" description="Disordered" evidence="1">
    <location>
        <begin position="57"/>
        <end position="196"/>
    </location>
</feature>
<proteinExistence type="predicted"/>
<organism evidence="3 4">
    <name type="scientific">Alosa alosa</name>
    <name type="common">allis shad</name>
    <dbReference type="NCBI Taxonomy" id="278164"/>
    <lineage>
        <taxon>Eukaryota</taxon>
        <taxon>Metazoa</taxon>
        <taxon>Chordata</taxon>
        <taxon>Craniata</taxon>
        <taxon>Vertebrata</taxon>
        <taxon>Euteleostomi</taxon>
        <taxon>Actinopterygii</taxon>
        <taxon>Neopterygii</taxon>
        <taxon>Teleostei</taxon>
        <taxon>Clupei</taxon>
        <taxon>Clupeiformes</taxon>
        <taxon>Clupeoidei</taxon>
        <taxon>Clupeidae</taxon>
        <taxon>Alosa</taxon>
    </lineage>
</organism>
<feature type="compositionally biased region" description="Basic and acidic residues" evidence="1">
    <location>
        <begin position="185"/>
        <end position="196"/>
    </location>
</feature>
<evidence type="ECO:0000256" key="2">
    <source>
        <dbReference type="SAM" id="SignalP"/>
    </source>
</evidence>
<feature type="signal peptide" evidence="2">
    <location>
        <begin position="1"/>
        <end position="23"/>
    </location>
</feature>
<evidence type="ECO:0000313" key="3">
    <source>
        <dbReference type="EMBL" id="KAG5274811.1"/>
    </source>
</evidence>
<dbReference type="Proteomes" id="UP000823561">
    <property type="component" value="Chromosome 10"/>
</dbReference>
<gene>
    <name evidence="3" type="ORF">AALO_G00140380</name>
</gene>
<dbReference type="EMBL" id="JADWDJ010000010">
    <property type="protein sequence ID" value="KAG5274811.1"/>
    <property type="molecule type" value="Genomic_DNA"/>
</dbReference>
<dbReference type="AlphaFoldDB" id="A0AAV6GPN1"/>
<feature type="compositionally biased region" description="Polar residues" evidence="1">
    <location>
        <begin position="117"/>
        <end position="131"/>
    </location>
</feature>
<comment type="caution">
    <text evidence="3">The sequence shown here is derived from an EMBL/GenBank/DDBJ whole genome shotgun (WGS) entry which is preliminary data.</text>
</comment>
<evidence type="ECO:0000256" key="1">
    <source>
        <dbReference type="SAM" id="MobiDB-lite"/>
    </source>
</evidence>
<feature type="compositionally biased region" description="Polar residues" evidence="1">
    <location>
        <begin position="61"/>
        <end position="75"/>
    </location>
</feature>
<protein>
    <submittedName>
        <fullName evidence="3">Uncharacterized protein</fullName>
    </submittedName>
</protein>
<feature type="compositionally biased region" description="Polar residues" evidence="1">
    <location>
        <begin position="146"/>
        <end position="162"/>
    </location>
</feature>
<name>A0AAV6GPN1_9TELE</name>
<sequence length="196" mass="21094">MKSTCKLLFRLVLLLVWASLHNACLNSLFPLFLVIQHGSNGKVFCFPKRDVTKRDADEVDVSTTTNPSNQAQTEANGGASEDVQAGTPVPNPHNQTATAKPDVTDEASEDDVVTATPRPQNQTTPDAQSGNAEKDEAKRSYALDELTTTPSPLNKTMSSATDGVTEPLDGPSEDAEASTTTQNAKPDHFSPHCRDW</sequence>
<feature type="compositionally biased region" description="Basic and acidic residues" evidence="1">
    <location>
        <begin position="132"/>
        <end position="142"/>
    </location>
</feature>
<evidence type="ECO:0000313" key="4">
    <source>
        <dbReference type="Proteomes" id="UP000823561"/>
    </source>
</evidence>
<feature type="chain" id="PRO_5043820615" evidence="2">
    <location>
        <begin position="24"/>
        <end position="196"/>
    </location>
</feature>
<accession>A0AAV6GPN1</accession>
<keyword evidence="4" id="KW-1185">Reference proteome</keyword>